<evidence type="ECO:0000313" key="2">
    <source>
        <dbReference type="Proteomes" id="UP001054252"/>
    </source>
</evidence>
<comment type="caution">
    <text evidence="1">The sequence shown here is derived from an EMBL/GenBank/DDBJ whole genome shotgun (WGS) entry which is preliminary data.</text>
</comment>
<proteinExistence type="predicted"/>
<accession>A0AAV5J063</accession>
<evidence type="ECO:0000313" key="1">
    <source>
        <dbReference type="EMBL" id="GKV08003.1"/>
    </source>
</evidence>
<protein>
    <submittedName>
        <fullName evidence="1">Uncharacterized protein</fullName>
    </submittedName>
</protein>
<organism evidence="1 2">
    <name type="scientific">Rubroshorea leprosula</name>
    <dbReference type="NCBI Taxonomy" id="152421"/>
    <lineage>
        <taxon>Eukaryota</taxon>
        <taxon>Viridiplantae</taxon>
        <taxon>Streptophyta</taxon>
        <taxon>Embryophyta</taxon>
        <taxon>Tracheophyta</taxon>
        <taxon>Spermatophyta</taxon>
        <taxon>Magnoliopsida</taxon>
        <taxon>eudicotyledons</taxon>
        <taxon>Gunneridae</taxon>
        <taxon>Pentapetalae</taxon>
        <taxon>rosids</taxon>
        <taxon>malvids</taxon>
        <taxon>Malvales</taxon>
        <taxon>Dipterocarpaceae</taxon>
        <taxon>Rubroshorea</taxon>
    </lineage>
</organism>
<keyword evidence="2" id="KW-1185">Reference proteome</keyword>
<gene>
    <name evidence="1" type="ORF">SLEP1_g19696</name>
</gene>
<dbReference type="EMBL" id="BPVZ01000028">
    <property type="protein sequence ID" value="GKV08003.1"/>
    <property type="molecule type" value="Genomic_DNA"/>
</dbReference>
<sequence length="61" mass="6844">MQFHLEMTGAAFSKFKWQFWTAKLHLICVHIRVQVSACLVSATATNSPGGKNVGTPFLWHL</sequence>
<name>A0AAV5J063_9ROSI</name>
<reference evidence="1 2" key="1">
    <citation type="journal article" date="2021" name="Commun. Biol.">
        <title>The genome of Shorea leprosula (Dipterocarpaceae) highlights the ecological relevance of drought in aseasonal tropical rainforests.</title>
        <authorList>
            <person name="Ng K.K.S."/>
            <person name="Kobayashi M.J."/>
            <person name="Fawcett J.A."/>
            <person name="Hatakeyama M."/>
            <person name="Paape T."/>
            <person name="Ng C.H."/>
            <person name="Ang C.C."/>
            <person name="Tnah L.H."/>
            <person name="Lee C.T."/>
            <person name="Nishiyama T."/>
            <person name="Sese J."/>
            <person name="O'Brien M.J."/>
            <person name="Copetti D."/>
            <person name="Mohd Noor M.I."/>
            <person name="Ong R.C."/>
            <person name="Putra M."/>
            <person name="Sireger I.Z."/>
            <person name="Indrioko S."/>
            <person name="Kosugi Y."/>
            <person name="Izuno A."/>
            <person name="Isagi Y."/>
            <person name="Lee S.L."/>
            <person name="Shimizu K.K."/>
        </authorList>
    </citation>
    <scope>NUCLEOTIDE SEQUENCE [LARGE SCALE GENOMIC DNA]</scope>
    <source>
        <strain evidence="1">214</strain>
    </source>
</reference>
<dbReference type="Proteomes" id="UP001054252">
    <property type="component" value="Unassembled WGS sequence"/>
</dbReference>
<dbReference type="AlphaFoldDB" id="A0AAV5J063"/>